<comment type="caution">
    <text evidence="1">The sequence shown here is derived from an EMBL/GenBank/DDBJ whole genome shotgun (WGS) entry which is preliminary data.</text>
</comment>
<dbReference type="EMBL" id="JAUEPS010000013">
    <property type="protein sequence ID" value="KAK0460221.1"/>
    <property type="molecule type" value="Genomic_DNA"/>
</dbReference>
<dbReference type="AlphaFoldDB" id="A0AA39KFH1"/>
<gene>
    <name evidence="1" type="ORF">EV420DRAFT_1478741</name>
</gene>
<evidence type="ECO:0000313" key="2">
    <source>
        <dbReference type="Proteomes" id="UP001175211"/>
    </source>
</evidence>
<sequence>MLSSVGNIGLDGNNKAETPRQAMQLRHVNLEDGMVLVATIHSDGDSGYVLGRWRSVMEKAMPDLAPPTVGSQWRRHQNHKVIATHLPSNFQAVEINVGKYSSRTPWQSAGIWMRIRKQASASDSTNNAIGQRCRWICQISADQEGIFGDGVNAGFGLLHINDLERDERNQLPRNPRNQHEMYQCQIRTDKDLEILKKSFDNSAVKVIEGSFQNEKFKFGDRLPLPTEKIGLRQPSFNRPKHTFLTQEWYPGSSFEQSILKIKDEEMASKGVTVNDE</sequence>
<dbReference type="Proteomes" id="UP001175211">
    <property type="component" value="Unassembled WGS sequence"/>
</dbReference>
<dbReference type="RefSeq" id="XP_060332347.1">
    <property type="nucleotide sequence ID" value="XM_060469526.1"/>
</dbReference>
<proteinExistence type="predicted"/>
<organism evidence="1 2">
    <name type="scientific">Armillaria tabescens</name>
    <name type="common">Ringless honey mushroom</name>
    <name type="synonym">Agaricus tabescens</name>
    <dbReference type="NCBI Taxonomy" id="1929756"/>
    <lineage>
        <taxon>Eukaryota</taxon>
        <taxon>Fungi</taxon>
        <taxon>Dikarya</taxon>
        <taxon>Basidiomycota</taxon>
        <taxon>Agaricomycotina</taxon>
        <taxon>Agaricomycetes</taxon>
        <taxon>Agaricomycetidae</taxon>
        <taxon>Agaricales</taxon>
        <taxon>Marasmiineae</taxon>
        <taxon>Physalacriaceae</taxon>
        <taxon>Desarmillaria</taxon>
    </lineage>
</organism>
<keyword evidence="2" id="KW-1185">Reference proteome</keyword>
<reference evidence="1" key="1">
    <citation type="submission" date="2023-06" db="EMBL/GenBank/DDBJ databases">
        <authorList>
            <consortium name="Lawrence Berkeley National Laboratory"/>
            <person name="Ahrendt S."/>
            <person name="Sahu N."/>
            <person name="Indic B."/>
            <person name="Wong-Bajracharya J."/>
            <person name="Merenyi Z."/>
            <person name="Ke H.-M."/>
            <person name="Monk M."/>
            <person name="Kocsube S."/>
            <person name="Drula E."/>
            <person name="Lipzen A."/>
            <person name="Balint B."/>
            <person name="Henrissat B."/>
            <person name="Andreopoulos B."/>
            <person name="Martin F.M."/>
            <person name="Harder C.B."/>
            <person name="Rigling D."/>
            <person name="Ford K.L."/>
            <person name="Foster G.D."/>
            <person name="Pangilinan J."/>
            <person name="Papanicolaou A."/>
            <person name="Barry K."/>
            <person name="LaButti K."/>
            <person name="Viragh M."/>
            <person name="Koriabine M."/>
            <person name="Yan M."/>
            <person name="Riley R."/>
            <person name="Champramary S."/>
            <person name="Plett K.L."/>
            <person name="Tsai I.J."/>
            <person name="Slot J."/>
            <person name="Sipos G."/>
            <person name="Plett J."/>
            <person name="Nagy L.G."/>
            <person name="Grigoriev I.V."/>
        </authorList>
    </citation>
    <scope>NUCLEOTIDE SEQUENCE</scope>
    <source>
        <strain evidence="1">CCBAS 213</strain>
    </source>
</reference>
<dbReference type="GeneID" id="85353074"/>
<evidence type="ECO:0000313" key="1">
    <source>
        <dbReference type="EMBL" id="KAK0460221.1"/>
    </source>
</evidence>
<accession>A0AA39KFH1</accession>
<protein>
    <submittedName>
        <fullName evidence="1">Uncharacterized protein</fullName>
    </submittedName>
</protein>
<name>A0AA39KFH1_ARMTA</name>